<dbReference type="PANTHER" id="PTHR13194">
    <property type="entry name" value="COMPLEX I INTERMEDIATE-ASSOCIATED PROTEIN 30"/>
    <property type="match status" value="1"/>
</dbReference>
<dbReference type="GO" id="GO:0005739">
    <property type="term" value="C:mitochondrion"/>
    <property type="evidence" value="ECO:0007669"/>
    <property type="project" value="UniProtKB-SubCell"/>
</dbReference>
<sequence>MGSHAAHALLRGCLLGLRGTRPSVHTTSYSTSAFGRWSKQVSQFVDQALAGPGRVANTEETLFRFDDQSEDGRGLRGWRVATDGGIGGTSQASARSEIEGGVRFARFSGHLCPPFPLPVREKTPEEVAHEARIRAKARAEAAKAGGSTAEDLEAEEEGGEGEEIRLGTAFSVMQTEKGLLQSVIHFDMEPFSGIVLRVRGDGKKYIVSLRTENWIVPGAASDDNYQGYIQPKAGEWEEIVLPFDKFLLTWQGKVVNDQTLMNHRNLFSMSFACVGLLPEEDDRKAAGMGDADTPFCLDVQWVKATVDA</sequence>
<proteinExistence type="inferred from homology"/>
<dbReference type="InterPro" id="IPR013857">
    <property type="entry name" value="NADH-UbQ_OxRdtase-assoc_prot30"/>
</dbReference>
<dbReference type="GO" id="GO:0032981">
    <property type="term" value="P:mitochondrial respiratory chain complex I assembly"/>
    <property type="evidence" value="ECO:0007669"/>
    <property type="project" value="TreeGrafter"/>
</dbReference>
<gene>
    <name evidence="7" type="ORF">HKI87_01g01610</name>
</gene>
<evidence type="ECO:0000256" key="5">
    <source>
        <dbReference type="SAM" id="MobiDB-lite"/>
    </source>
</evidence>
<evidence type="ECO:0000256" key="1">
    <source>
        <dbReference type="ARBA" id="ARBA00004173"/>
    </source>
</evidence>
<protein>
    <submittedName>
        <fullName evidence="7">Complex I intermediate-associated protein 30</fullName>
    </submittedName>
</protein>
<evidence type="ECO:0000259" key="6">
    <source>
        <dbReference type="Pfam" id="PF08547"/>
    </source>
</evidence>
<dbReference type="Proteomes" id="UP001472866">
    <property type="component" value="Chromosome 01"/>
</dbReference>
<dbReference type="GO" id="GO:0051082">
    <property type="term" value="F:unfolded protein binding"/>
    <property type="evidence" value="ECO:0007669"/>
    <property type="project" value="TreeGrafter"/>
</dbReference>
<dbReference type="EMBL" id="CP151501">
    <property type="protein sequence ID" value="WZN58637.1"/>
    <property type="molecule type" value="Genomic_DNA"/>
</dbReference>
<evidence type="ECO:0000256" key="4">
    <source>
        <dbReference type="ARBA" id="ARBA00023186"/>
    </source>
</evidence>
<feature type="compositionally biased region" description="Acidic residues" evidence="5">
    <location>
        <begin position="150"/>
        <end position="161"/>
    </location>
</feature>
<evidence type="ECO:0000256" key="2">
    <source>
        <dbReference type="ARBA" id="ARBA00007884"/>
    </source>
</evidence>
<name>A0AAX4NYP9_9CHLO</name>
<dbReference type="AlphaFoldDB" id="A0AAX4NYP9"/>
<dbReference type="Pfam" id="PF08547">
    <property type="entry name" value="CIA30"/>
    <property type="match status" value="1"/>
</dbReference>
<keyword evidence="8" id="KW-1185">Reference proteome</keyword>
<evidence type="ECO:0000313" key="7">
    <source>
        <dbReference type="EMBL" id="WZN58637.1"/>
    </source>
</evidence>
<dbReference type="SUPFAM" id="SSF49785">
    <property type="entry name" value="Galactose-binding domain-like"/>
    <property type="match status" value="1"/>
</dbReference>
<keyword evidence="3" id="KW-0496">Mitochondrion</keyword>
<comment type="subcellular location">
    <subcellularLocation>
        <location evidence="1">Mitochondrion</location>
    </subcellularLocation>
</comment>
<evidence type="ECO:0000256" key="3">
    <source>
        <dbReference type="ARBA" id="ARBA00023128"/>
    </source>
</evidence>
<reference evidence="7 8" key="1">
    <citation type="submission" date="2024-03" db="EMBL/GenBank/DDBJ databases">
        <title>Complete genome sequence of the green alga Chloropicon roscoffensis RCC1871.</title>
        <authorList>
            <person name="Lemieux C."/>
            <person name="Pombert J.-F."/>
            <person name="Otis C."/>
            <person name="Turmel M."/>
        </authorList>
    </citation>
    <scope>NUCLEOTIDE SEQUENCE [LARGE SCALE GENOMIC DNA]</scope>
    <source>
        <strain evidence="7 8">RCC1871</strain>
    </source>
</reference>
<feature type="domain" description="NADH:ubiquinone oxidoreductase intermediate-associated protein 30" evidence="6">
    <location>
        <begin position="180"/>
        <end position="297"/>
    </location>
</feature>
<dbReference type="GO" id="GO:0006120">
    <property type="term" value="P:mitochondrial electron transport, NADH to ubiquinone"/>
    <property type="evidence" value="ECO:0007669"/>
    <property type="project" value="TreeGrafter"/>
</dbReference>
<evidence type="ECO:0000313" key="8">
    <source>
        <dbReference type="Proteomes" id="UP001472866"/>
    </source>
</evidence>
<feature type="region of interest" description="Disordered" evidence="5">
    <location>
        <begin position="142"/>
        <end position="161"/>
    </location>
</feature>
<organism evidence="7 8">
    <name type="scientific">Chloropicon roscoffensis</name>
    <dbReference type="NCBI Taxonomy" id="1461544"/>
    <lineage>
        <taxon>Eukaryota</taxon>
        <taxon>Viridiplantae</taxon>
        <taxon>Chlorophyta</taxon>
        <taxon>Chloropicophyceae</taxon>
        <taxon>Chloropicales</taxon>
        <taxon>Chloropicaceae</taxon>
        <taxon>Chloropicon</taxon>
    </lineage>
</organism>
<comment type="similarity">
    <text evidence="2">Belongs to the CIA30 family.</text>
</comment>
<dbReference type="InterPro" id="IPR039131">
    <property type="entry name" value="NDUFAF1"/>
</dbReference>
<accession>A0AAX4NYP9</accession>
<dbReference type="PANTHER" id="PTHR13194:SF18">
    <property type="entry name" value="COMPLEX I INTERMEDIATE-ASSOCIATED PROTEIN 30, MITOCHONDRIAL"/>
    <property type="match status" value="1"/>
</dbReference>
<keyword evidence="4" id="KW-0143">Chaperone</keyword>
<dbReference type="InterPro" id="IPR008979">
    <property type="entry name" value="Galactose-bd-like_sf"/>
</dbReference>